<evidence type="ECO:0000313" key="1">
    <source>
        <dbReference type="EMBL" id="MBE1608494.1"/>
    </source>
</evidence>
<proteinExistence type="predicted"/>
<dbReference type="AlphaFoldDB" id="A0A927RB84"/>
<comment type="caution">
    <text evidence="1">The sequence shown here is derived from an EMBL/GenBank/DDBJ whole genome shotgun (WGS) entry which is preliminary data.</text>
</comment>
<dbReference type="Proteomes" id="UP000638648">
    <property type="component" value="Unassembled WGS sequence"/>
</dbReference>
<protein>
    <submittedName>
        <fullName evidence="1">Uncharacterized protein</fullName>
    </submittedName>
</protein>
<accession>A0A927RB84</accession>
<dbReference type="RefSeq" id="WP_192752263.1">
    <property type="nucleotide sequence ID" value="NZ_BAABJL010000097.1"/>
</dbReference>
<keyword evidence="2" id="KW-1185">Reference proteome</keyword>
<gene>
    <name evidence="1" type="ORF">HEB94_005342</name>
</gene>
<sequence>MRAALWNYVNTPYLFTWDGFQVAEIEPWQEEGETWRRLRVQFPDYVDTHSRVQTFYFGAEDVLLRRQDYDVDIRGGVPRAHYTMDHVSVDGFSFPTRRRVVARNPDDTTEAEPVFVSLDVTSISLS</sequence>
<reference evidence="1" key="1">
    <citation type="submission" date="2020-10" db="EMBL/GenBank/DDBJ databases">
        <title>Sequencing the genomes of 1000 actinobacteria strains.</title>
        <authorList>
            <person name="Klenk H.-P."/>
        </authorList>
    </citation>
    <scope>NUCLEOTIDE SEQUENCE</scope>
    <source>
        <strain evidence="1">DSM 45354</strain>
    </source>
</reference>
<organism evidence="1 2">
    <name type="scientific">Actinopolymorpha pittospori</name>
    <dbReference type="NCBI Taxonomy" id="648752"/>
    <lineage>
        <taxon>Bacteria</taxon>
        <taxon>Bacillati</taxon>
        <taxon>Actinomycetota</taxon>
        <taxon>Actinomycetes</taxon>
        <taxon>Propionibacteriales</taxon>
        <taxon>Actinopolymorphaceae</taxon>
        <taxon>Actinopolymorpha</taxon>
    </lineage>
</organism>
<dbReference type="EMBL" id="JADBEM010000001">
    <property type="protein sequence ID" value="MBE1608494.1"/>
    <property type="molecule type" value="Genomic_DNA"/>
</dbReference>
<evidence type="ECO:0000313" key="2">
    <source>
        <dbReference type="Proteomes" id="UP000638648"/>
    </source>
</evidence>
<name>A0A927RB84_9ACTN</name>